<dbReference type="Gene3D" id="3.40.50.300">
    <property type="entry name" value="P-loop containing nucleotide triphosphate hydrolases"/>
    <property type="match status" value="3"/>
</dbReference>
<proteinExistence type="predicted"/>
<dbReference type="OrthoDB" id="5478240at2"/>
<evidence type="ECO:0000256" key="6">
    <source>
        <dbReference type="SAM" id="Coils"/>
    </source>
</evidence>
<dbReference type="CDD" id="cd19499">
    <property type="entry name" value="RecA-like_ClpB_Hsp104-like"/>
    <property type="match status" value="1"/>
</dbReference>
<dbReference type="PANTHER" id="PTHR11638:SF18">
    <property type="entry name" value="HEAT SHOCK PROTEIN 104"/>
    <property type="match status" value="1"/>
</dbReference>
<dbReference type="GO" id="GO:0034605">
    <property type="term" value="P:cellular response to heat"/>
    <property type="evidence" value="ECO:0007669"/>
    <property type="project" value="TreeGrafter"/>
</dbReference>
<feature type="coiled-coil region" evidence="6">
    <location>
        <begin position="425"/>
        <end position="452"/>
    </location>
</feature>
<keyword evidence="2" id="KW-0547">Nucleotide-binding</keyword>
<dbReference type="InterPro" id="IPR027417">
    <property type="entry name" value="P-loop_NTPase"/>
</dbReference>
<sequence length="877" mass="95797">MADTEGTIHLERFTNDARQIVAGAQALADDRKHAEVSPLHLLVRLLERDRGVLEVFRRAGADPNETMNLAEAALRRQPKSTGGVSYVDARLLDLLGRAEREATRDKLPNVGIEHLLHALAQEIRGPAGEILSSFGISPGAFRPHLGALAEGEAKSPAPRDSSAAVVTSAAGSTEANGYTRDLVADARKGLFDPVIGRDGEARRLLQILERRFKNHPLVVGEPGVGKSALIRGLADRIARGDVPSNLAGARLYELDTGALVAGAKLRGEIEQRLKALIDKLRSVQDAETILVVEDIDALFGQGVQGSGVGDLLKPLLARSEIRILATTTTEGIRKLNERDASILRRFAVVNMEPPSIEQATEILRGVATKYEAHHRVRIGESAILSAVSLAKRYLSDRALPDTAVDLLDETSARKRVEVDGVPAEVDALSRRVDALKAQIAALADDEDRLSVQARQRLEKELGEVEPRAKEMRTNIAARRGVVAAVQSIRKEFAAANEALATAQREKNYARIGEIEHVTLPEIRRRLETAEGAAKREGAESGANMVTENDVAGTLAEWTGIPVAKMLEGESEKLLKMEERLARRVVGQDEAVRAIARAVRRGRVGLRDPGKPIGSFLFLGPSGVGKTELAKALAEFLFDDEQALTRLDMSEFMERHMAQRLIGAPPGYADSEQGGFLTEAARRRPYSVLLFDEVEKAHADVFNLLLQILDDGRLTDGRGRTADFSNTVVIMTSNIGSKRILETDAKLFGTEDGRDAIRDVLFEELKNFFRPEFLNRIDDIVVFKALTKQDLRGVVDIQLRRLERLLADREIKVQLDDAAKDLLVDIGYEPSLGARPLKRAILKELQNPLAEAILAGGYSPGQVVHVRGADGSFSFTKV</sequence>
<reference evidence="8 9" key="1">
    <citation type="submission" date="2019-04" db="EMBL/GenBank/DDBJ databases">
        <authorList>
            <person name="Li Y."/>
            <person name="Wang J."/>
        </authorList>
    </citation>
    <scope>NUCLEOTIDE SEQUENCE [LARGE SCALE GENOMIC DNA]</scope>
    <source>
        <strain evidence="8 9">DSM 14668</strain>
    </source>
</reference>
<evidence type="ECO:0000256" key="2">
    <source>
        <dbReference type="ARBA" id="ARBA00022741"/>
    </source>
</evidence>
<keyword evidence="9" id="KW-1185">Reference proteome</keyword>
<name>A0A4U1J012_9BACT</name>
<dbReference type="GO" id="GO:0016887">
    <property type="term" value="F:ATP hydrolysis activity"/>
    <property type="evidence" value="ECO:0007669"/>
    <property type="project" value="InterPro"/>
</dbReference>
<dbReference type="PANTHER" id="PTHR11638">
    <property type="entry name" value="ATP-DEPENDENT CLP PROTEASE"/>
    <property type="match status" value="1"/>
</dbReference>
<dbReference type="RefSeq" id="WP_136933499.1">
    <property type="nucleotide sequence ID" value="NZ_SSMQ01000049.1"/>
</dbReference>
<evidence type="ECO:0000313" key="9">
    <source>
        <dbReference type="Proteomes" id="UP000309215"/>
    </source>
</evidence>
<feature type="domain" description="Clp R" evidence="7">
    <location>
        <begin position="10"/>
        <end position="151"/>
    </location>
</feature>
<keyword evidence="6" id="KW-0175">Coiled coil</keyword>
<dbReference type="SUPFAM" id="SSF52540">
    <property type="entry name" value="P-loop containing nucleoside triphosphate hydrolases"/>
    <property type="match status" value="2"/>
</dbReference>
<evidence type="ECO:0000313" key="8">
    <source>
        <dbReference type="EMBL" id="TKD00206.1"/>
    </source>
</evidence>
<accession>A0A4U1J012</accession>
<dbReference type="Gene3D" id="1.10.8.60">
    <property type="match status" value="1"/>
</dbReference>
<keyword evidence="4" id="KW-0143">Chaperone</keyword>
<dbReference type="InterPro" id="IPR050130">
    <property type="entry name" value="ClpA_ClpB"/>
</dbReference>
<dbReference type="InterPro" id="IPR036628">
    <property type="entry name" value="Clp_N_dom_sf"/>
</dbReference>
<dbReference type="InterPro" id="IPR003593">
    <property type="entry name" value="AAA+_ATPase"/>
</dbReference>
<dbReference type="InterPro" id="IPR003959">
    <property type="entry name" value="ATPase_AAA_core"/>
</dbReference>
<dbReference type="PROSITE" id="PS51903">
    <property type="entry name" value="CLP_R"/>
    <property type="match status" value="1"/>
</dbReference>
<evidence type="ECO:0000256" key="1">
    <source>
        <dbReference type="ARBA" id="ARBA00022737"/>
    </source>
</evidence>
<dbReference type="InterPro" id="IPR041546">
    <property type="entry name" value="ClpA/ClpB_AAA_lid"/>
</dbReference>
<protein>
    <submittedName>
        <fullName evidence="8">AAA family ATPase</fullName>
    </submittedName>
</protein>
<dbReference type="Pfam" id="PF07724">
    <property type="entry name" value="AAA_2"/>
    <property type="match status" value="1"/>
</dbReference>
<dbReference type="Pfam" id="PF10431">
    <property type="entry name" value="ClpB_D2-small"/>
    <property type="match status" value="1"/>
</dbReference>
<dbReference type="GO" id="GO:0005737">
    <property type="term" value="C:cytoplasm"/>
    <property type="evidence" value="ECO:0007669"/>
    <property type="project" value="TreeGrafter"/>
</dbReference>
<dbReference type="InterPro" id="IPR004176">
    <property type="entry name" value="Clp_R_N"/>
</dbReference>
<evidence type="ECO:0000259" key="7">
    <source>
        <dbReference type="PROSITE" id="PS51903"/>
    </source>
</evidence>
<keyword evidence="3" id="KW-0067">ATP-binding</keyword>
<comment type="caution">
    <text evidence="8">The sequence shown here is derived from an EMBL/GenBank/DDBJ whole genome shotgun (WGS) entry which is preliminary data.</text>
</comment>
<organism evidence="8 9">
    <name type="scientific">Polyangium fumosum</name>
    <dbReference type="NCBI Taxonomy" id="889272"/>
    <lineage>
        <taxon>Bacteria</taxon>
        <taxon>Pseudomonadati</taxon>
        <taxon>Myxococcota</taxon>
        <taxon>Polyangia</taxon>
        <taxon>Polyangiales</taxon>
        <taxon>Polyangiaceae</taxon>
        <taxon>Polyangium</taxon>
    </lineage>
</organism>
<dbReference type="InterPro" id="IPR019489">
    <property type="entry name" value="Clp_ATPase_C"/>
</dbReference>
<gene>
    <name evidence="8" type="ORF">E8A74_35365</name>
</gene>
<dbReference type="AlphaFoldDB" id="A0A4U1J012"/>
<keyword evidence="1 5" id="KW-0677">Repeat</keyword>
<dbReference type="PRINTS" id="PR00300">
    <property type="entry name" value="CLPPROTEASEA"/>
</dbReference>
<dbReference type="EMBL" id="SSMQ01000049">
    <property type="protein sequence ID" value="TKD00206.1"/>
    <property type="molecule type" value="Genomic_DNA"/>
</dbReference>
<dbReference type="FunFam" id="3.40.50.300:FF:000025">
    <property type="entry name" value="ATP-dependent Clp protease subunit"/>
    <property type="match status" value="1"/>
</dbReference>
<evidence type="ECO:0000256" key="5">
    <source>
        <dbReference type="PROSITE-ProRule" id="PRU01251"/>
    </source>
</evidence>
<evidence type="ECO:0000256" key="4">
    <source>
        <dbReference type="ARBA" id="ARBA00023186"/>
    </source>
</evidence>
<dbReference type="Pfam" id="PF17871">
    <property type="entry name" value="AAA_lid_9"/>
    <property type="match status" value="1"/>
</dbReference>
<dbReference type="SUPFAM" id="SSF81923">
    <property type="entry name" value="Double Clp-N motif"/>
    <property type="match status" value="1"/>
</dbReference>
<dbReference type="CDD" id="cd00009">
    <property type="entry name" value="AAA"/>
    <property type="match status" value="1"/>
</dbReference>
<dbReference type="Pfam" id="PF00004">
    <property type="entry name" value="AAA"/>
    <property type="match status" value="1"/>
</dbReference>
<dbReference type="Proteomes" id="UP000309215">
    <property type="component" value="Unassembled WGS sequence"/>
</dbReference>
<dbReference type="SMART" id="SM00382">
    <property type="entry name" value="AAA"/>
    <property type="match status" value="2"/>
</dbReference>
<dbReference type="InterPro" id="IPR001270">
    <property type="entry name" value="ClpA/B"/>
</dbReference>
<dbReference type="Gene3D" id="1.10.1780.10">
    <property type="entry name" value="Clp, N-terminal domain"/>
    <property type="match status" value="1"/>
</dbReference>
<dbReference type="Pfam" id="PF02861">
    <property type="entry name" value="Clp_N"/>
    <property type="match status" value="1"/>
</dbReference>
<evidence type="ECO:0000256" key="3">
    <source>
        <dbReference type="ARBA" id="ARBA00022840"/>
    </source>
</evidence>
<dbReference type="SMART" id="SM01086">
    <property type="entry name" value="ClpB_D2-small"/>
    <property type="match status" value="1"/>
</dbReference>
<dbReference type="GO" id="GO:0005524">
    <property type="term" value="F:ATP binding"/>
    <property type="evidence" value="ECO:0007669"/>
    <property type="project" value="UniProtKB-KW"/>
</dbReference>